<gene>
    <name evidence="1" type="ORF">SAMN02927897_01746</name>
</gene>
<dbReference type="AlphaFoldDB" id="A0A1G4Y0U2"/>
<sequence length="67" mass="7952">MTDYILYILKYRNRTLNILYEIKHSLSFKEKAVKLDYFNWAVNALRLSSSVTTRLQTSFPNCWKSAS</sequence>
<name>A0A1G4Y0U2_9ENTR</name>
<organism evidence="1 2">
    <name type="scientific">Kosakonia sacchari</name>
    <dbReference type="NCBI Taxonomy" id="1158459"/>
    <lineage>
        <taxon>Bacteria</taxon>
        <taxon>Pseudomonadati</taxon>
        <taxon>Pseudomonadota</taxon>
        <taxon>Gammaproteobacteria</taxon>
        <taxon>Enterobacterales</taxon>
        <taxon>Enterobacteriaceae</taxon>
        <taxon>Kosakonia</taxon>
    </lineage>
</organism>
<proteinExistence type="predicted"/>
<evidence type="ECO:0000313" key="2">
    <source>
        <dbReference type="Proteomes" id="UP000183569"/>
    </source>
</evidence>
<evidence type="ECO:0000313" key="1">
    <source>
        <dbReference type="EMBL" id="SCX47026.1"/>
    </source>
</evidence>
<protein>
    <submittedName>
        <fullName evidence="1">Uncharacterized protein</fullName>
    </submittedName>
</protein>
<accession>A0A1G4Y0U2</accession>
<reference evidence="1 2" key="1">
    <citation type="submission" date="2016-10" db="EMBL/GenBank/DDBJ databases">
        <authorList>
            <person name="Varghese N."/>
            <person name="Submissions S."/>
        </authorList>
    </citation>
    <scope>NUCLEOTIDE SEQUENCE [LARGE SCALE GENOMIC DNA]</scope>
    <source>
        <strain evidence="1 2">CGMCC 1.12102</strain>
    </source>
</reference>
<dbReference type="EMBL" id="FMUI01000004">
    <property type="protein sequence ID" value="SCX47026.1"/>
    <property type="molecule type" value="Genomic_DNA"/>
</dbReference>
<dbReference type="Proteomes" id="UP000183569">
    <property type="component" value="Unassembled WGS sequence"/>
</dbReference>
<comment type="caution">
    <text evidence="1">The sequence shown here is derived from an EMBL/GenBank/DDBJ whole genome shotgun (WGS) entry which is preliminary data.</text>
</comment>